<evidence type="ECO:0000313" key="1">
    <source>
        <dbReference type="EMBL" id="GAH25181.1"/>
    </source>
</evidence>
<dbReference type="EMBL" id="BARU01000007">
    <property type="protein sequence ID" value="GAH25181.1"/>
    <property type="molecule type" value="Genomic_DNA"/>
</dbReference>
<proteinExistence type="predicted"/>
<sequence>MGKTEINRDIEITERTIKYLEAIDRAIERLKTWYNRLEEQDDPEGNTEARIVEKETLETVSRIFDEEVGKETIVKEEGEEFSKATIKWIREREDARQRKIEEKEEG</sequence>
<accession>X1DVX0</accession>
<name>X1DVX0_9ZZZZ</name>
<comment type="caution">
    <text evidence="1">The sequence shown here is derived from an EMBL/GenBank/DDBJ whole genome shotgun (WGS) entry which is preliminary data.</text>
</comment>
<gene>
    <name evidence="1" type="ORF">S03H2_00097</name>
</gene>
<dbReference type="AlphaFoldDB" id="X1DVX0"/>
<reference evidence="1" key="1">
    <citation type="journal article" date="2014" name="Front. Microbiol.">
        <title>High frequency of phylogenetically diverse reductive dehalogenase-homologous genes in deep subseafloor sedimentary metagenomes.</title>
        <authorList>
            <person name="Kawai M."/>
            <person name="Futagami T."/>
            <person name="Toyoda A."/>
            <person name="Takaki Y."/>
            <person name="Nishi S."/>
            <person name="Hori S."/>
            <person name="Arai W."/>
            <person name="Tsubouchi T."/>
            <person name="Morono Y."/>
            <person name="Uchiyama I."/>
            <person name="Ito T."/>
            <person name="Fujiyama A."/>
            <person name="Inagaki F."/>
            <person name="Takami H."/>
        </authorList>
    </citation>
    <scope>NUCLEOTIDE SEQUENCE</scope>
    <source>
        <strain evidence="1">Expedition CK06-06</strain>
    </source>
</reference>
<organism evidence="1">
    <name type="scientific">marine sediment metagenome</name>
    <dbReference type="NCBI Taxonomy" id="412755"/>
    <lineage>
        <taxon>unclassified sequences</taxon>
        <taxon>metagenomes</taxon>
        <taxon>ecological metagenomes</taxon>
    </lineage>
</organism>
<protein>
    <submittedName>
        <fullName evidence="1">Uncharacterized protein</fullName>
    </submittedName>
</protein>